<dbReference type="Proteomes" id="UP001597013">
    <property type="component" value="Unassembled WGS sequence"/>
</dbReference>
<evidence type="ECO:0000313" key="2">
    <source>
        <dbReference type="EMBL" id="MFD1063549.1"/>
    </source>
</evidence>
<comment type="caution">
    <text evidence="2">The sequence shown here is derived from an EMBL/GenBank/DDBJ whole genome shotgun (WGS) entry which is preliminary data.</text>
</comment>
<dbReference type="EMBL" id="JBHTJL010000011">
    <property type="protein sequence ID" value="MFD1063549.1"/>
    <property type="molecule type" value="Genomic_DNA"/>
</dbReference>
<accession>A0ABW3N778</accession>
<evidence type="ECO:0000313" key="3">
    <source>
        <dbReference type="Proteomes" id="UP001597013"/>
    </source>
</evidence>
<proteinExistence type="predicted"/>
<organism evidence="2 3">
    <name type="scientific">Winogradskyella litorisediminis</name>
    <dbReference type="NCBI Taxonomy" id="1156618"/>
    <lineage>
        <taxon>Bacteria</taxon>
        <taxon>Pseudomonadati</taxon>
        <taxon>Bacteroidota</taxon>
        <taxon>Flavobacteriia</taxon>
        <taxon>Flavobacteriales</taxon>
        <taxon>Flavobacteriaceae</taxon>
        <taxon>Winogradskyella</taxon>
    </lineage>
</organism>
<name>A0ABW3N778_9FLAO</name>
<protein>
    <submittedName>
        <fullName evidence="2">2-dehydro-3-deoxyphosphooctonate aldolase</fullName>
    </submittedName>
</protein>
<feature type="region of interest" description="Disordered" evidence="1">
    <location>
        <begin position="1"/>
        <end position="21"/>
    </location>
</feature>
<keyword evidence="3" id="KW-1185">Reference proteome</keyword>
<sequence>MSCGSSKPKNLSTSTSQSKKASNYTPFFDVTKYAEDESYGLKGDNPVRVGEKSVDNQIRYISSLAGPNGEELKFIRTGSCCAYDSENGFMGKALVDVYKITYEGLKKPILLYISFYDTDKLYIPKGFIKRI</sequence>
<dbReference type="RefSeq" id="WP_386130649.1">
    <property type="nucleotide sequence ID" value="NZ_JBHTJL010000011.1"/>
</dbReference>
<reference evidence="3" key="1">
    <citation type="journal article" date="2019" name="Int. J. Syst. Evol. Microbiol.">
        <title>The Global Catalogue of Microorganisms (GCM) 10K type strain sequencing project: providing services to taxonomists for standard genome sequencing and annotation.</title>
        <authorList>
            <consortium name="The Broad Institute Genomics Platform"/>
            <consortium name="The Broad Institute Genome Sequencing Center for Infectious Disease"/>
            <person name="Wu L."/>
            <person name="Ma J."/>
        </authorList>
    </citation>
    <scope>NUCLEOTIDE SEQUENCE [LARGE SCALE GENOMIC DNA]</scope>
    <source>
        <strain evidence="3">CCUG 62215</strain>
    </source>
</reference>
<evidence type="ECO:0000256" key="1">
    <source>
        <dbReference type="SAM" id="MobiDB-lite"/>
    </source>
</evidence>
<gene>
    <name evidence="2" type="ORF">ACFQ1Q_09855</name>
</gene>